<reference evidence="4" key="1">
    <citation type="journal article" date="2019" name="Int. J. Syst. Evol. Microbiol.">
        <title>The Global Catalogue of Microorganisms (GCM) 10K type strain sequencing project: providing services to taxonomists for standard genome sequencing and annotation.</title>
        <authorList>
            <consortium name="The Broad Institute Genomics Platform"/>
            <consortium name="The Broad Institute Genome Sequencing Center for Infectious Disease"/>
            <person name="Wu L."/>
            <person name="Ma J."/>
        </authorList>
    </citation>
    <scope>NUCLEOTIDE SEQUENCE [LARGE SCALE GENOMIC DNA]</scope>
    <source>
        <strain evidence="4">JCM 16545</strain>
    </source>
</reference>
<keyword evidence="2" id="KW-0012">Acyltransferase</keyword>
<dbReference type="InterPro" id="IPR023917">
    <property type="entry name" value="Bifunctiontional_GlmU_bac-type"/>
</dbReference>
<dbReference type="Proteomes" id="UP001597369">
    <property type="component" value="Unassembled WGS sequence"/>
</dbReference>
<dbReference type="Pfam" id="PF13562">
    <property type="entry name" value="NTP_transf_4"/>
    <property type="match status" value="1"/>
</dbReference>
<evidence type="ECO:0000313" key="3">
    <source>
        <dbReference type="EMBL" id="MFD2066169.1"/>
    </source>
</evidence>
<dbReference type="InterPro" id="IPR050065">
    <property type="entry name" value="GlmU-like"/>
</dbReference>
<dbReference type="PANTHER" id="PTHR43584">
    <property type="entry name" value="NUCLEOTIDYL TRANSFERASE"/>
    <property type="match status" value="1"/>
</dbReference>
<dbReference type="InterPro" id="IPR011004">
    <property type="entry name" value="Trimer_LpxA-like_sf"/>
</dbReference>
<evidence type="ECO:0000313" key="4">
    <source>
        <dbReference type="Proteomes" id="UP001597369"/>
    </source>
</evidence>
<dbReference type="SUPFAM" id="SSF51161">
    <property type="entry name" value="Trimeric LpxA-like enzymes"/>
    <property type="match status" value="1"/>
</dbReference>
<organism evidence="3 4">
    <name type="scientific">Pontibacter silvestris</name>
    <dbReference type="NCBI Taxonomy" id="2305183"/>
    <lineage>
        <taxon>Bacteria</taxon>
        <taxon>Pseudomonadati</taxon>
        <taxon>Bacteroidota</taxon>
        <taxon>Cytophagia</taxon>
        <taxon>Cytophagales</taxon>
        <taxon>Hymenobacteraceae</taxon>
        <taxon>Pontibacter</taxon>
    </lineage>
</organism>
<evidence type="ECO:0000256" key="2">
    <source>
        <dbReference type="ARBA" id="ARBA00023315"/>
    </source>
</evidence>
<protein>
    <submittedName>
        <fullName evidence="3">GlmU family protein</fullName>
    </submittedName>
</protein>
<gene>
    <name evidence="3" type="ORF">ACFSKU_04690</name>
</gene>
<dbReference type="PANTHER" id="PTHR43584:SF9">
    <property type="entry name" value="TRANSFERASE HEXAPEPTIDE REPEAT CONTAINING PROTEIN"/>
    <property type="match status" value="1"/>
</dbReference>
<keyword evidence="4" id="KW-1185">Reference proteome</keyword>
<dbReference type="CDD" id="cd05635">
    <property type="entry name" value="LbH_unknown"/>
    <property type="match status" value="1"/>
</dbReference>
<proteinExistence type="predicted"/>
<dbReference type="Gene3D" id="2.160.10.10">
    <property type="entry name" value="Hexapeptide repeat proteins"/>
    <property type="match status" value="1"/>
</dbReference>
<dbReference type="EMBL" id="JBHUHV010000017">
    <property type="protein sequence ID" value="MFD2066169.1"/>
    <property type="molecule type" value="Genomic_DNA"/>
</dbReference>
<evidence type="ECO:0000256" key="1">
    <source>
        <dbReference type="ARBA" id="ARBA00022679"/>
    </source>
</evidence>
<sequence>MNIILFDEPSIREALLPLTFTRPVAEIRVGILTIAEKWRKFLGENVSYLTQPYLQDKFDLVTDTHNWYINGAVCPDESLVETIKSLKMGEALYHQGILIAINSDNLQPHDMEELVSYSTSKRHECDTCTIVKEMWEIFQFNGQQIRNDFKILTAGRQSQPLNDRFTAVYGEENIFIEEGAIIRAAVLNAEDGPIYIGKDTQVLEGALIKGPFALCEGSFVNMGGKMRGDTTIGPFSKVGGEVSNSVIFGYSNKGHEGFLGNSVLGEWCNLGADTNTSNLKNNYAQVKMWSHAQKNFRNTGLQFCGLIMGDHSKCSINTMFNTGTVVGVSANIFGAGFPSNFVPSFSWGGASGLETYQFQKACEVAAKVLERRDLKLDDIEKAVLREVFKETQQYRTWDS</sequence>
<dbReference type="RefSeq" id="WP_229961434.1">
    <property type="nucleotide sequence ID" value="NZ_JAJJWI010000012.1"/>
</dbReference>
<dbReference type="NCBIfam" id="TIGR03991">
    <property type="entry name" value="alt_bact_glmU"/>
    <property type="match status" value="1"/>
</dbReference>
<keyword evidence="1" id="KW-0808">Transferase</keyword>
<comment type="caution">
    <text evidence="3">The sequence shown here is derived from an EMBL/GenBank/DDBJ whole genome shotgun (WGS) entry which is preliminary data.</text>
</comment>
<name>A0ABW4WTU0_9BACT</name>
<accession>A0ABW4WTU0</accession>